<comment type="catalytic activity">
    <reaction evidence="8">
        <text>dTTP + alpha-D-glucose 1-phosphate + H(+) = dTDP-alpha-D-glucose + diphosphate</text>
        <dbReference type="Rhea" id="RHEA:15225"/>
        <dbReference type="ChEBI" id="CHEBI:15378"/>
        <dbReference type="ChEBI" id="CHEBI:33019"/>
        <dbReference type="ChEBI" id="CHEBI:37568"/>
        <dbReference type="ChEBI" id="CHEBI:57477"/>
        <dbReference type="ChEBI" id="CHEBI:58601"/>
        <dbReference type="EC" id="2.7.7.24"/>
    </reaction>
</comment>
<dbReference type="PANTHER" id="PTHR43532:SF1">
    <property type="entry name" value="GLUCOSE-1-PHOSPHATE THYMIDYLYLTRANSFERASE 1"/>
    <property type="match status" value="1"/>
</dbReference>
<dbReference type="InterPro" id="IPR029044">
    <property type="entry name" value="Nucleotide-diphossugar_trans"/>
</dbReference>
<dbReference type="Pfam" id="PF00483">
    <property type="entry name" value="NTP_transferase"/>
    <property type="match status" value="1"/>
</dbReference>
<protein>
    <recommendedName>
        <fullName evidence="3">glucose-1-phosphate thymidylyltransferase</fullName>
        <ecNumber evidence="3">2.7.7.24</ecNumber>
    </recommendedName>
</protein>
<dbReference type="SUPFAM" id="SSF53448">
    <property type="entry name" value="Nucleotide-diphospho-sugar transferases"/>
    <property type="match status" value="1"/>
</dbReference>
<evidence type="ECO:0000256" key="6">
    <source>
        <dbReference type="ARBA" id="ARBA00022723"/>
    </source>
</evidence>
<keyword evidence="10" id="KW-0167">Capsid protein</keyword>
<dbReference type="Gene3D" id="3.90.550.10">
    <property type="entry name" value="Spore Coat Polysaccharide Biosynthesis Protein SpsA, Chain A"/>
    <property type="match status" value="1"/>
</dbReference>
<reference evidence="11" key="1">
    <citation type="submission" date="2017-09" db="EMBL/GenBank/DDBJ databases">
        <title>Depth-based differentiation of microbial function through sediment-hosted aquifers and enrichment of novel symbionts in the deep terrestrial subsurface.</title>
        <authorList>
            <person name="Probst A.J."/>
            <person name="Ladd B."/>
            <person name="Jarett J.K."/>
            <person name="Geller-Mcgrath D.E."/>
            <person name="Sieber C.M.K."/>
            <person name="Emerson J.B."/>
            <person name="Anantharaman K."/>
            <person name="Thomas B.C."/>
            <person name="Malmstrom R."/>
            <person name="Stieglmeier M."/>
            <person name="Klingl A."/>
            <person name="Woyke T."/>
            <person name="Ryan C.M."/>
            <person name="Banfield J.F."/>
        </authorList>
    </citation>
    <scope>NUCLEOTIDE SEQUENCE [LARGE SCALE GENOMIC DNA]</scope>
</reference>
<dbReference type="EC" id="2.7.7.24" evidence="3"/>
<keyword evidence="10" id="KW-0946">Virion</keyword>
<dbReference type="PANTHER" id="PTHR43532">
    <property type="entry name" value="GLUCOSE-1-PHOSPHATE THYMIDYLYLTRANSFERASE"/>
    <property type="match status" value="1"/>
</dbReference>
<evidence type="ECO:0000313" key="11">
    <source>
        <dbReference type="Proteomes" id="UP000230136"/>
    </source>
</evidence>
<dbReference type="GO" id="GO:0008879">
    <property type="term" value="F:glucose-1-phosphate thymidylyltransferase activity"/>
    <property type="evidence" value="ECO:0007669"/>
    <property type="project" value="UniProtKB-EC"/>
</dbReference>
<gene>
    <name evidence="10" type="ORF">CO073_02975</name>
</gene>
<keyword evidence="7" id="KW-0460">Magnesium</keyword>
<dbReference type="AlphaFoldDB" id="A0A2M8DQW6"/>
<keyword evidence="5" id="KW-0548">Nucleotidyltransferase</keyword>
<evidence type="ECO:0000256" key="1">
    <source>
        <dbReference type="ARBA" id="ARBA00001946"/>
    </source>
</evidence>
<dbReference type="GO" id="GO:0046872">
    <property type="term" value="F:metal ion binding"/>
    <property type="evidence" value="ECO:0007669"/>
    <property type="project" value="UniProtKB-KW"/>
</dbReference>
<evidence type="ECO:0000256" key="4">
    <source>
        <dbReference type="ARBA" id="ARBA00022679"/>
    </source>
</evidence>
<proteinExistence type="inferred from homology"/>
<name>A0A2M8DQW6_9BACT</name>
<comment type="caution">
    <text evidence="10">The sequence shown here is derived from an EMBL/GenBank/DDBJ whole genome shotgun (WGS) entry which is preliminary data.</text>
</comment>
<evidence type="ECO:0000256" key="7">
    <source>
        <dbReference type="ARBA" id="ARBA00022842"/>
    </source>
</evidence>
<dbReference type="InterPro" id="IPR005835">
    <property type="entry name" value="NTP_transferase_dom"/>
</dbReference>
<dbReference type="EMBL" id="PFSY01000134">
    <property type="protein sequence ID" value="PJC01760.1"/>
    <property type="molecule type" value="Genomic_DNA"/>
</dbReference>
<sequence>MKGIILSGGHGTRLAPLTNITSKQLLPIYDRPMVDYPMQTLIDAGIKDILLIVGPEKSGDYLNYFGSGAKLGINITYEVQDKPTGLPDAFVIGKQFIGDDDVTMILGDNIFEDKVSEAIKSFKSGAKVFAKEVPDPERFGVVKFDANQKAEKIVEKPQEFLSNHALVGLYIYDNRVVKVAENLKPSARGEKEIVDLHNWYLDKGELEVEIIKGEWIDAGTFDSLLRANNFIAKQRKNK</sequence>
<keyword evidence="4" id="KW-0808">Transferase</keyword>
<evidence type="ECO:0000256" key="3">
    <source>
        <dbReference type="ARBA" id="ARBA00012461"/>
    </source>
</evidence>
<evidence type="ECO:0000256" key="2">
    <source>
        <dbReference type="ARBA" id="ARBA00010480"/>
    </source>
</evidence>
<dbReference type="Proteomes" id="UP000230136">
    <property type="component" value="Unassembled WGS sequence"/>
</dbReference>
<feature type="domain" description="Nucleotidyl transferase" evidence="9">
    <location>
        <begin position="2"/>
        <end position="233"/>
    </location>
</feature>
<keyword evidence="6" id="KW-0479">Metal-binding</keyword>
<comment type="cofactor">
    <cofactor evidence="1">
        <name>Mg(2+)</name>
        <dbReference type="ChEBI" id="CHEBI:18420"/>
    </cofactor>
</comment>
<evidence type="ECO:0000256" key="5">
    <source>
        <dbReference type="ARBA" id="ARBA00022695"/>
    </source>
</evidence>
<organism evidence="10 11">
    <name type="scientific">Candidatus Komeilibacteria bacterium CG_4_9_14_0_8_um_filter_36_9</name>
    <dbReference type="NCBI Taxonomy" id="1974473"/>
    <lineage>
        <taxon>Bacteria</taxon>
        <taxon>Candidatus Komeiliibacteriota</taxon>
    </lineage>
</organism>
<comment type="similarity">
    <text evidence="2">Belongs to the glucose-1-phosphate thymidylyltransferase family.</text>
</comment>
<accession>A0A2M8DQW6</accession>
<evidence type="ECO:0000256" key="8">
    <source>
        <dbReference type="ARBA" id="ARBA00049336"/>
    </source>
</evidence>
<evidence type="ECO:0000259" key="9">
    <source>
        <dbReference type="Pfam" id="PF00483"/>
    </source>
</evidence>
<dbReference type="InterPro" id="IPR005907">
    <property type="entry name" value="G1P_thy_trans_s"/>
</dbReference>
<evidence type="ECO:0000313" key="10">
    <source>
        <dbReference type="EMBL" id="PJC01760.1"/>
    </source>
</evidence>